<reference evidence="1 2" key="2">
    <citation type="journal article" date="2019" name="G3 (Bethesda)">
        <title>Hybrid Assembly of the Genome of the Entomopathogenic Nematode Steinernema carpocapsae Identifies the X-Chromosome.</title>
        <authorList>
            <person name="Serra L."/>
            <person name="Macchietto M."/>
            <person name="Macias-Munoz A."/>
            <person name="McGill C.J."/>
            <person name="Rodriguez I.M."/>
            <person name="Rodriguez B."/>
            <person name="Murad R."/>
            <person name="Mortazavi A."/>
        </authorList>
    </citation>
    <scope>NUCLEOTIDE SEQUENCE [LARGE SCALE GENOMIC DNA]</scope>
    <source>
        <strain evidence="1 2">ALL</strain>
    </source>
</reference>
<evidence type="ECO:0000313" key="2">
    <source>
        <dbReference type="Proteomes" id="UP000298663"/>
    </source>
</evidence>
<accession>A0A4U5LVS0</accession>
<dbReference type="EMBL" id="AZBU02000011">
    <property type="protein sequence ID" value="TKR60256.1"/>
    <property type="molecule type" value="Genomic_DNA"/>
</dbReference>
<protein>
    <submittedName>
        <fullName evidence="1">Uncharacterized protein</fullName>
    </submittedName>
</protein>
<reference evidence="1 2" key="1">
    <citation type="journal article" date="2015" name="Genome Biol.">
        <title>Comparative genomics of Steinernema reveals deeply conserved gene regulatory networks.</title>
        <authorList>
            <person name="Dillman A.R."/>
            <person name="Macchietto M."/>
            <person name="Porter C.F."/>
            <person name="Rogers A."/>
            <person name="Williams B."/>
            <person name="Antoshechkin I."/>
            <person name="Lee M.M."/>
            <person name="Goodwin Z."/>
            <person name="Lu X."/>
            <person name="Lewis E.E."/>
            <person name="Goodrich-Blair H."/>
            <person name="Stock S.P."/>
            <person name="Adams B.J."/>
            <person name="Sternberg P.W."/>
            <person name="Mortazavi A."/>
        </authorList>
    </citation>
    <scope>NUCLEOTIDE SEQUENCE [LARGE SCALE GENOMIC DNA]</scope>
    <source>
        <strain evidence="1 2">ALL</strain>
    </source>
</reference>
<dbReference type="Proteomes" id="UP000298663">
    <property type="component" value="Unassembled WGS sequence"/>
</dbReference>
<sequence>MRVWRNSTLGSRTTGTTWCTFRRGPSAKATTRRNTCRAWRRTVRCFPTVLCYSPLTRCSLHLEEKSSKENPTSSKSPR</sequence>
<gene>
    <name evidence="1" type="ORF">L596_027532</name>
</gene>
<proteinExistence type="predicted"/>
<organism evidence="1 2">
    <name type="scientific">Steinernema carpocapsae</name>
    <name type="common">Entomopathogenic nematode</name>
    <dbReference type="NCBI Taxonomy" id="34508"/>
    <lineage>
        <taxon>Eukaryota</taxon>
        <taxon>Metazoa</taxon>
        <taxon>Ecdysozoa</taxon>
        <taxon>Nematoda</taxon>
        <taxon>Chromadorea</taxon>
        <taxon>Rhabditida</taxon>
        <taxon>Tylenchina</taxon>
        <taxon>Panagrolaimomorpha</taxon>
        <taxon>Strongyloidoidea</taxon>
        <taxon>Steinernematidae</taxon>
        <taxon>Steinernema</taxon>
    </lineage>
</organism>
<name>A0A4U5LVS0_STECR</name>
<comment type="caution">
    <text evidence="1">The sequence shown here is derived from an EMBL/GenBank/DDBJ whole genome shotgun (WGS) entry which is preliminary data.</text>
</comment>
<evidence type="ECO:0000313" key="1">
    <source>
        <dbReference type="EMBL" id="TKR60256.1"/>
    </source>
</evidence>
<dbReference type="AlphaFoldDB" id="A0A4U5LVS0"/>
<keyword evidence="2" id="KW-1185">Reference proteome</keyword>